<reference evidence="3" key="2">
    <citation type="journal article" date="2008" name="Nucleic Acids Res.">
        <title>The rice annotation project database (RAP-DB): 2008 update.</title>
        <authorList>
            <consortium name="The rice annotation project (RAP)"/>
        </authorList>
    </citation>
    <scope>GENOME REANNOTATION</scope>
    <source>
        <strain evidence="3">cv. Nipponbare</strain>
    </source>
</reference>
<feature type="region of interest" description="Disordered" evidence="1">
    <location>
        <begin position="1"/>
        <end position="32"/>
    </location>
</feature>
<organism evidence="2 3">
    <name type="scientific">Oryza sativa subsp. japonica</name>
    <name type="common">Rice</name>
    <dbReference type="NCBI Taxonomy" id="39947"/>
    <lineage>
        <taxon>Eukaryota</taxon>
        <taxon>Viridiplantae</taxon>
        <taxon>Streptophyta</taxon>
        <taxon>Embryophyta</taxon>
        <taxon>Tracheophyta</taxon>
        <taxon>Spermatophyta</taxon>
        <taxon>Magnoliopsida</taxon>
        <taxon>Liliopsida</taxon>
        <taxon>Poales</taxon>
        <taxon>Poaceae</taxon>
        <taxon>BOP clade</taxon>
        <taxon>Oryzoideae</taxon>
        <taxon>Oryzeae</taxon>
        <taxon>Oryzinae</taxon>
        <taxon>Oryza</taxon>
        <taxon>Oryza sativa</taxon>
    </lineage>
</organism>
<feature type="region of interest" description="Disordered" evidence="1">
    <location>
        <begin position="94"/>
        <end position="128"/>
    </location>
</feature>
<evidence type="ECO:0000313" key="2">
    <source>
        <dbReference type="EMBL" id="BAD68667.1"/>
    </source>
</evidence>
<proteinExistence type="predicted"/>
<name>Q5VPF8_ORYSJ</name>
<dbReference type="Proteomes" id="UP000000763">
    <property type="component" value="Chromosome 6"/>
</dbReference>
<feature type="compositionally biased region" description="Polar residues" evidence="1">
    <location>
        <begin position="106"/>
        <end position="120"/>
    </location>
</feature>
<evidence type="ECO:0000256" key="1">
    <source>
        <dbReference type="SAM" id="MobiDB-lite"/>
    </source>
</evidence>
<reference evidence="3" key="1">
    <citation type="journal article" date="2005" name="Nature">
        <title>The map-based sequence of the rice genome.</title>
        <authorList>
            <consortium name="International rice genome sequencing project (IRGSP)"/>
            <person name="Matsumoto T."/>
            <person name="Wu J."/>
            <person name="Kanamori H."/>
            <person name="Katayose Y."/>
            <person name="Fujisawa M."/>
            <person name="Namiki N."/>
            <person name="Mizuno H."/>
            <person name="Yamamoto K."/>
            <person name="Antonio B.A."/>
            <person name="Baba T."/>
            <person name="Sakata K."/>
            <person name="Nagamura Y."/>
            <person name="Aoki H."/>
            <person name="Arikawa K."/>
            <person name="Arita K."/>
            <person name="Bito T."/>
            <person name="Chiden Y."/>
            <person name="Fujitsuka N."/>
            <person name="Fukunaka R."/>
            <person name="Hamada M."/>
            <person name="Harada C."/>
            <person name="Hayashi A."/>
            <person name="Hijishita S."/>
            <person name="Honda M."/>
            <person name="Hosokawa S."/>
            <person name="Ichikawa Y."/>
            <person name="Idonuma A."/>
            <person name="Iijima M."/>
            <person name="Ikeda M."/>
            <person name="Ikeno M."/>
            <person name="Ito K."/>
            <person name="Ito S."/>
            <person name="Ito T."/>
            <person name="Ito Y."/>
            <person name="Ito Y."/>
            <person name="Iwabuchi A."/>
            <person name="Kamiya K."/>
            <person name="Karasawa W."/>
            <person name="Kurita K."/>
            <person name="Katagiri S."/>
            <person name="Kikuta A."/>
            <person name="Kobayashi H."/>
            <person name="Kobayashi N."/>
            <person name="Machita K."/>
            <person name="Maehara T."/>
            <person name="Masukawa M."/>
            <person name="Mizubayashi T."/>
            <person name="Mukai Y."/>
            <person name="Nagasaki H."/>
            <person name="Nagata Y."/>
            <person name="Naito S."/>
            <person name="Nakashima M."/>
            <person name="Nakama Y."/>
            <person name="Nakamichi Y."/>
            <person name="Nakamura M."/>
            <person name="Meguro A."/>
            <person name="Negishi M."/>
            <person name="Ohta I."/>
            <person name="Ohta T."/>
            <person name="Okamoto M."/>
            <person name="Ono N."/>
            <person name="Saji S."/>
            <person name="Sakaguchi M."/>
            <person name="Sakai K."/>
            <person name="Shibata M."/>
            <person name="Shimokawa T."/>
            <person name="Song J."/>
            <person name="Takazaki Y."/>
            <person name="Terasawa K."/>
            <person name="Tsugane M."/>
            <person name="Tsuji K."/>
            <person name="Ueda S."/>
            <person name="Waki K."/>
            <person name="Yamagata H."/>
            <person name="Yamamoto M."/>
            <person name="Yamamoto S."/>
            <person name="Yamane H."/>
            <person name="Yoshiki S."/>
            <person name="Yoshihara R."/>
            <person name="Yukawa K."/>
            <person name="Zhong H."/>
            <person name="Yano M."/>
            <person name="Yuan Q."/>
            <person name="Ouyang S."/>
            <person name="Liu J."/>
            <person name="Jones K.M."/>
            <person name="Gansberger K."/>
            <person name="Moffat K."/>
            <person name="Hill J."/>
            <person name="Bera J."/>
            <person name="Fadrosh D."/>
            <person name="Jin S."/>
            <person name="Johri S."/>
            <person name="Kim M."/>
            <person name="Overton L."/>
            <person name="Reardon M."/>
            <person name="Tsitrin T."/>
            <person name="Vuong H."/>
            <person name="Weaver B."/>
            <person name="Ciecko A."/>
            <person name="Tallon L."/>
            <person name="Jackson J."/>
            <person name="Pai G."/>
            <person name="Aken S.V."/>
            <person name="Utterback T."/>
            <person name="Reidmuller S."/>
            <person name="Feldblyum T."/>
            <person name="Hsiao J."/>
            <person name="Zismann V."/>
            <person name="Iobst S."/>
            <person name="de Vazeille A.R."/>
            <person name="Buell C.R."/>
            <person name="Ying K."/>
            <person name="Li Y."/>
            <person name="Lu T."/>
            <person name="Huang Y."/>
            <person name="Zhao Q."/>
            <person name="Feng Q."/>
            <person name="Zhang L."/>
            <person name="Zhu J."/>
            <person name="Weng Q."/>
            <person name="Mu J."/>
            <person name="Lu Y."/>
            <person name="Fan D."/>
            <person name="Liu Y."/>
            <person name="Guan J."/>
            <person name="Zhang Y."/>
            <person name="Yu S."/>
            <person name="Liu X."/>
            <person name="Zhang Y."/>
            <person name="Hong G."/>
            <person name="Han B."/>
            <person name="Choisne N."/>
            <person name="Demange N."/>
            <person name="Orjeda G."/>
            <person name="Samain S."/>
            <person name="Cattolico L."/>
            <person name="Pelletier E."/>
            <person name="Couloux A."/>
            <person name="Segurens B."/>
            <person name="Wincker P."/>
            <person name="D'Hont A."/>
            <person name="Scarpelli C."/>
            <person name="Weissenbach J."/>
            <person name="Salanoubat M."/>
            <person name="Quetier F."/>
            <person name="Yu Y."/>
            <person name="Kim H.R."/>
            <person name="Rambo T."/>
            <person name="Currie J."/>
            <person name="Collura K."/>
            <person name="Luo M."/>
            <person name="Yang T."/>
            <person name="Ammiraju J.S.S."/>
            <person name="Engler F."/>
            <person name="Soderlund C."/>
            <person name="Wing R.A."/>
            <person name="Palmer L.E."/>
            <person name="de la Bastide M."/>
            <person name="Spiegel L."/>
            <person name="Nascimento L."/>
            <person name="Zutavern T."/>
            <person name="O'Shaughnessy A."/>
            <person name="Dike S."/>
            <person name="Dedhia N."/>
            <person name="Preston R."/>
            <person name="Balija V."/>
            <person name="McCombie W.R."/>
            <person name="Chow T."/>
            <person name="Chen H."/>
            <person name="Chung M."/>
            <person name="Chen C."/>
            <person name="Shaw J."/>
            <person name="Wu H."/>
            <person name="Hsiao K."/>
            <person name="Chao Y."/>
            <person name="Chu M."/>
            <person name="Cheng C."/>
            <person name="Hour A."/>
            <person name="Lee P."/>
            <person name="Lin S."/>
            <person name="Lin Y."/>
            <person name="Liou J."/>
            <person name="Liu S."/>
            <person name="Hsing Y."/>
            <person name="Raghuvanshi S."/>
            <person name="Mohanty A."/>
            <person name="Bharti A.K."/>
            <person name="Gaur A."/>
            <person name="Gupta V."/>
            <person name="Kumar D."/>
            <person name="Ravi V."/>
            <person name="Vij S."/>
            <person name="Kapur A."/>
            <person name="Khurana P."/>
            <person name="Khurana P."/>
            <person name="Khurana J.P."/>
            <person name="Tyagi A.K."/>
            <person name="Gaikwad K."/>
            <person name="Singh A."/>
            <person name="Dalal V."/>
            <person name="Srivastava S."/>
            <person name="Dixit A."/>
            <person name="Pal A.K."/>
            <person name="Ghazi I.A."/>
            <person name="Yadav M."/>
            <person name="Pandit A."/>
            <person name="Bhargava A."/>
            <person name="Sureshbabu K."/>
            <person name="Batra K."/>
            <person name="Sharma T.R."/>
            <person name="Mohapatra T."/>
            <person name="Singh N.K."/>
            <person name="Messing J."/>
            <person name="Nelson A.B."/>
            <person name="Fuks G."/>
            <person name="Kavchok S."/>
            <person name="Keizer G."/>
            <person name="Linton E."/>
            <person name="Llaca V."/>
            <person name="Song R."/>
            <person name="Tanyolac B."/>
            <person name="Young S."/>
            <person name="Ho-Il K."/>
            <person name="Hahn J.H."/>
            <person name="Sangsakoo G."/>
            <person name="Vanavichit A."/>
            <person name="de Mattos Luiz.A.T."/>
            <person name="Zimmer P.D."/>
            <person name="Malone G."/>
            <person name="Dellagostin O."/>
            <person name="de Oliveira A.C."/>
            <person name="Bevan M."/>
            <person name="Bancroft I."/>
            <person name="Minx P."/>
            <person name="Cordum H."/>
            <person name="Wilson R."/>
            <person name="Cheng Z."/>
            <person name="Jin W."/>
            <person name="Jiang J."/>
            <person name="Leong S.A."/>
            <person name="Iwama H."/>
            <person name="Gojobori T."/>
            <person name="Itoh T."/>
            <person name="Niimura Y."/>
            <person name="Fujii Y."/>
            <person name="Habara T."/>
            <person name="Sakai H."/>
            <person name="Sato Y."/>
            <person name="Wilson G."/>
            <person name="Kumar K."/>
            <person name="McCouch S."/>
            <person name="Juretic N."/>
            <person name="Hoen D."/>
            <person name="Wright S."/>
            <person name="Bruskiewich R."/>
            <person name="Bureau T."/>
            <person name="Miyao A."/>
            <person name="Hirochika H."/>
            <person name="Nishikawa T."/>
            <person name="Kadowaki K."/>
            <person name="Sugiura M."/>
            <person name="Burr B."/>
            <person name="Sasaki T."/>
        </authorList>
    </citation>
    <scope>NUCLEOTIDE SEQUENCE [LARGE SCALE GENOMIC DNA]</scope>
    <source>
        <strain evidence="3">cv. Nipponbare</strain>
    </source>
</reference>
<accession>Q5VPF8</accession>
<protein>
    <submittedName>
        <fullName evidence="2">Uncharacterized protein</fullName>
    </submittedName>
</protein>
<feature type="compositionally biased region" description="Basic residues" evidence="1">
    <location>
        <begin position="1"/>
        <end position="11"/>
    </location>
</feature>
<dbReference type="EMBL" id="AP003708">
    <property type="protein sequence ID" value="BAD68667.1"/>
    <property type="molecule type" value="Genomic_DNA"/>
</dbReference>
<evidence type="ECO:0000313" key="3">
    <source>
        <dbReference type="Proteomes" id="UP000000763"/>
    </source>
</evidence>
<dbReference type="AlphaFoldDB" id="Q5VPF8"/>
<gene>
    <name evidence="2" type="primary">OSJNBa0041F13.23</name>
</gene>
<sequence length="164" mass="17133">MSKLRRRRLGVRRGGDVGTRRRKPRLGGDEGGNEVALALGTGMGALVDLVGGAVTGAGVAGVFLKETDGVVVSIVVGASGDGGIDVENDLLLRSNPAISAPPPSSTNRRQWSSSPRTTAESPWLSRGRRSGGRLYLPPICSMSSPAPLCSVRHPCCVSFKKKLK</sequence>